<dbReference type="Pfam" id="PF04071">
    <property type="entry name" value="zf-like"/>
    <property type="match status" value="1"/>
</dbReference>
<accession>A0A9X9S2K2</accession>
<dbReference type="Proteomes" id="UP001163096">
    <property type="component" value="Chromosome"/>
</dbReference>
<evidence type="ECO:0000313" key="2">
    <source>
        <dbReference type="EMBL" id="WAI00358.1"/>
    </source>
</evidence>
<dbReference type="EMBL" id="CP113361">
    <property type="protein sequence ID" value="WAI00358.1"/>
    <property type="molecule type" value="Genomic_DNA"/>
</dbReference>
<evidence type="ECO:0000313" key="3">
    <source>
        <dbReference type="Proteomes" id="UP001163096"/>
    </source>
</evidence>
<proteinExistence type="predicted"/>
<dbReference type="KEGG" id="mou:OU421_07915"/>
<feature type="domain" description="Cysteine-rich small" evidence="1">
    <location>
        <begin position="180"/>
        <end position="260"/>
    </location>
</feature>
<name>A0A9X9S2K2_METOG</name>
<keyword evidence="3" id="KW-1185">Reference proteome</keyword>
<sequence>MRLSTVIAAHLHHTSTKEDSQSFFQRILRKNGYGTDIVGLHVTTSVDNFRVFAYDGIMVFIHSQPVGSNNQPGPVTVIVNSREPLPEEGLRALLRTAKDARDQAFISAGFSETEAEANTILICCEEMEESKNEQERIKRAQALVYETITYGIPETWAPHETESMRRPPFYIHSSIGGERWTRWNPEGCPYYPCHPSSKEQICDFCYCPLYPCGDKTLGKWLERENGGRIWSCEGCTLVHEPVVAEYLTLHPEASAEELKNIHKKENNYQ</sequence>
<dbReference type="RefSeq" id="WP_268185539.1">
    <property type="nucleotide sequence ID" value="NZ_CP113361.1"/>
</dbReference>
<evidence type="ECO:0000259" key="1">
    <source>
        <dbReference type="Pfam" id="PF04071"/>
    </source>
</evidence>
<dbReference type="GeneID" id="76835019"/>
<protein>
    <submittedName>
        <fullName evidence="2">Cysteine-rich small domain-containing protein</fullName>
    </submittedName>
</protein>
<gene>
    <name evidence="2" type="ORF">OU421_07915</name>
</gene>
<dbReference type="AlphaFoldDB" id="A0A9X9S2K2"/>
<dbReference type="InterPro" id="IPR007212">
    <property type="entry name" value="Zf-like"/>
</dbReference>
<reference evidence="2" key="1">
    <citation type="submission" date="2022-11" db="EMBL/GenBank/DDBJ databases">
        <title>Complete genome sequence of Methanogenium organophilum DSM 3596.</title>
        <authorList>
            <person name="Chen S.-C."/>
            <person name="Lai S.-J."/>
            <person name="You Y.-T."/>
        </authorList>
    </citation>
    <scope>NUCLEOTIDE SEQUENCE</scope>
    <source>
        <strain evidence="2">DSM 3596</strain>
    </source>
</reference>
<organism evidence="2 3">
    <name type="scientific">Methanogenium organophilum</name>
    <dbReference type="NCBI Taxonomy" id="2199"/>
    <lineage>
        <taxon>Archaea</taxon>
        <taxon>Methanobacteriati</taxon>
        <taxon>Methanobacteriota</taxon>
        <taxon>Stenosarchaea group</taxon>
        <taxon>Methanomicrobia</taxon>
        <taxon>Methanomicrobiales</taxon>
        <taxon>Methanomicrobiaceae</taxon>
        <taxon>Methanogenium</taxon>
    </lineage>
</organism>